<reference evidence="1" key="1">
    <citation type="submission" date="2019-03" db="EMBL/GenBank/DDBJ databases">
        <title>Long read genome sequence of the mycoparasitic Pythium oligandrum ATCC 38472 isolated from sugarbeet rhizosphere.</title>
        <authorList>
            <person name="Gaulin E."/>
        </authorList>
    </citation>
    <scope>NUCLEOTIDE SEQUENCE</scope>
    <source>
        <strain evidence="1">ATCC 38472_TT</strain>
    </source>
</reference>
<evidence type="ECO:0000313" key="1">
    <source>
        <dbReference type="EMBL" id="TMW65023.1"/>
    </source>
</evidence>
<name>A0A8K1FNV9_PYTOL</name>
<organism evidence="1 2">
    <name type="scientific">Pythium oligandrum</name>
    <name type="common">Mycoparasitic fungus</name>
    <dbReference type="NCBI Taxonomy" id="41045"/>
    <lineage>
        <taxon>Eukaryota</taxon>
        <taxon>Sar</taxon>
        <taxon>Stramenopiles</taxon>
        <taxon>Oomycota</taxon>
        <taxon>Peronosporomycetes</taxon>
        <taxon>Pythiales</taxon>
        <taxon>Pythiaceae</taxon>
        <taxon>Pythium</taxon>
    </lineage>
</organism>
<dbReference type="Proteomes" id="UP000794436">
    <property type="component" value="Unassembled WGS sequence"/>
</dbReference>
<keyword evidence="2" id="KW-1185">Reference proteome</keyword>
<accession>A0A8K1FNV9</accession>
<sequence length="236" mass="26935">MPAGRVAAEDVKLIPHRWDMHAIQALAQRDAALLARIFTEKGVLVLPEGAIDCQVQSFGYGAPMQFHSYGFFDVRSKGHSSVLFDLVLPGDTLVLIALRHHDPMSVIALYQAGASLDVANSAKEQPIEVIFSRFAILQLHDRHQRLTEKEIKYQPSSGVQKLLEQEAAYRQLFGLLHERLMGYHSALKHTIQDELHHIYSTHAPERLSKLPKQMEDFEYRERELLASVRRKYLESE</sequence>
<proteinExistence type="predicted"/>
<dbReference type="OrthoDB" id="69242at2759"/>
<dbReference type="EMBL" id="SPLM01000038">
    <property type="protein sequence ID" value="TMW65023.1"/>
    <property type="molecule type" value="Genomic_DNA"/>
</dbReference>
<protein>
    <submittedName>
        <fullName evidence="1">Uncharacterized protein</fullName>
    </submittedName>
</protein>
<gene>
    <name evidence="1" type="ORF">Poli38472_009190</name>
</gene>
<dbReference type="AlphaFoldDB" id="A0A8K1FNV9"/>
<comment type="caution">
    <text evidence="1">The sequence shown here is derived from an EMBL/GenBank/DDBJ whole genome shotgun (WGS) entry which is preliminary data.</text>
</comment>
<evidence type="ECO:0000313" key="2">
    <source>
        <dbReference type="Proteomes" id="UP000794436"/>
    </source>
</evidence>